<sequence>MKLWFIFCSVSLIHCKPQGSDSNTGKNSAGSTISPSSTSVEERVIHHIEDEVLALNKSNDPTRDKRALGIILRGILEAMGYSVSPIQIASIANPTPAAQMAATVTAAPDSSKSRTSTIMMMMPSMSMPNTTEPAPTVTSAPPPPRQRETLRFTGVLNFGNNLNTTNLINHLAQYEQLFHRNITTTAAPPAAPPPPAPAPSPTKPSINPRKARVQDPLLVKIPLPIAPNLAPLQTPVDGNSADSSYERDEYSHGHSEEYHHDKSEAGKKGNFEEQGNNSHHSEEYEHNYEEHTPDRVQTSKTPKSKSEESEVRILKTGGPGLKHIEEKQYKKNQNVVNYSVENKKIHDPSEISEERPPSVDSKFRHSMYVDEPDWKQEHENKMYKLAAEQEAKAEALAEENAEREKDKSDDHEFKEDDVELHRSREKEIEDRYEGYENQYSKDDSGEEEDYEGGERDSHEKSIENSDDGPENKSVESSREEESMVSLKTSKTSDPKRPILAMNNRKESNENLKSNSSESSPRESRPNSTDDRRERNGDGKRRRVIKRVRSKTPIVTSKADEIEQNIRLRDSYGEALEKPGGNMDERIAGYIGMFKNPDTGVYEPDRIQEYESLQRLYDNPNLVEGVEKIQGQSEEPRNRYEEYELPYDSEVRNVDVPSLEPQSLTTSEYQTDDGVSEILLPHQRLPAEVISPGLVIPYTSPYTAAPNPNDYGPYYASYAHHYNPLNSDQKIISRLTSYDPTRTAGFVDRIDSDQQLSKDNIQKENQPVIPTLVTTQEKIIPADLILEREPKVVTAWPAPFDYVFDNSENKNVILDNNSREIPKVASRPLYSHDAKASVPADISSRLGKQSNNYHTHNRTESLAPRIAEKKQVRERNTQIYSGNKSQGMNRAASDEIHFLSDATLYRPIVPQQHKPTPVNIKARGQPRTFEEYSEPQVFFKTPTGHHPTIKNHAVEPKEPLHTVLSVPISNESGVKVMPGTTKRRNSHDHGR</sequence>
<comment type="caution">
    <text evidence="1">The sequence shown here is derived from an EMBL/GenBank/DDBJ whole genome shotgun (WGS) entry which is preliminary data.</text>
</comment>
<reference evidence="1" key="1">
    <citation type="submission" date="2023-04" db="EMBL/GenBank/DDBJ databases">
        <title>A chromosome-level genome assembly of the parasitoid wasp Eretmocerus hayati.</title>
        <authorList>
            <person name="Zhong Y."/>
            <person name="Liu S."/>
            <person name="Liu Y."/>
        </authorList>
    </citation>
    <scope>NUCLEOTIDE SEQUENCE</scope>
    <source>
        <strain evidence="1">ZJU_SS_LIU_2023</strain>
    </source>
</reference>
<evidence type="ECO:0000313" key="1">
    <source>
        <dbReference type="EMBL" id="KAJ8687797.1"/>
    </source>
</evidence>
<gene>
    <name evidence="1" type="ORF">QAD02_023591</name>
</gene>
<accession>A0ACC2PWN6</accession>
<proteinExistence type="predicted"/>
<protein>
    <submittedName>
        <fullName evidence="1">Uncharacterized protein</fullName>
    </submittedName>
</protein>
<dbReference type="Proteomes" id="UP001239111">
    <property type="component" value="Chromosome 1"/>
</dbReference>
<evidence type="ECO:0000313" key="2">
    <source>
        <dbReference type="Proteomes" id="UP001239111"/>
    </source>
</evidence>
<dbReference type="EMBL" id="CM056741">
    <property type="protein sequence ID" value="KAJ8687797.1"/>
    <property type="molecule type" value="Genomic_DNA"/>
</dbReference>
<name>A0ACC2PWN6_9HYME</name>
<organism evidence="1 2">
    <name type="scientific">Eretmocerus hayati</name>
    <dbReference type="NCBI Taxonomy" id="131215"/>
    <lineage>
        <taxon>Eukaryota</taxon>
        <taxon>Metazoa</taxon>
        <taxon>Ecdysozoa</taxon>
        <taxon>Arthropoda</taxon>
        <taxon>Hexapoda</taxon>
        <taxon>Insecta</taxon>
        <taxon>Pterygota</taxon>
        <taxon>Neoptera</taxon>
        <taxon>Endopterygota</taxon>
        <taxon>Hymenoptera</taxon>
        <taxon>Apocrita</taxon>
        <taxon>Proctotrupomorpha</taxon>
        <taxon>Chalcidoidea</taxon>
        <taxon>Aphelinidae</taxon>
        <taxon>Aphelininae</taxon>
        <taxon>Eretmocerus</taxon>
    </lineage>
</organism>
<keyword evidence="2" id="KW-1185">Reference proteome</keyword>